<sequence length="63" mass="6964">MTTAMSTQQAPDPRPDTTSLATADRRLGSLREVSGKKLSTSERDRIIDTMPERSTARTVDEAR</sequence>
<dbReference type="Proteomes" id="UP000543598">
    <property type="component" value="Unassembled WGS sequence"/>
</dbReference>
<gene>
    <name evidence="2" type="ORF">HLA99_14610</name>
</gene>
<evidence type="ECO:0000313" key="2">
    <source>
        <dbReference type="EMBL" id="NNH05077.1"/>
    </source>
</evidence>
<feature type="compositionally biased region" description="Basic and acidic residues" evidence="1">
    <location>
        <begin position="23"/>
        <end position="63"/>
    </location>
</feature>
<feature type="region of interest" description="Disordered" evidence="1">
    <location>
        <begin position="1"/>
        <end position="63"/>
    </location>
</feature>
<dbReference type="AlphaFoldDB" id="A0A7Y2M2E7"/>
<protein>
    <submittedName>
        <fullName evidence="2">Uncharacterized protein</fullName>
    </submittedName>
</protein>
<proteinExistence type="predicted"/>
<comment type="caution">
    <text evidence="2">The sequence shown here is derived from an EMBL/GenBank/DDBJ whole genome shotgun (WGS) entry which is preliminary data.</text>
</comment>
<reference evidence="2 3" key="1">
    <citation type="submission" date="2020-05" db="EMBL/GenBank/DDBJ databases">
        <title>MicrobeNet Type strains.</title>
        <authorList>
            <person name="Nicholson A.C."/>
        </authorList>
    </citation>
    <scope>NUCLEOTIDE SEQUENCE [LARGE SCALE GENOMIC DNA]</scope>
    <source>
        <strain evidence="2 3">JCM 14282</strain>
    </source>
</reference>
<evidence type="ECO:0000313" key="3">
    <source>
        <dbReference type="Proteomes" id="UP000543598"/>
    </source>
</evidence>
<dbReference type="EMBL" id="JABEMB010000031">
    <property type="protein sequence ID" value="NNH05077.1"/>
    <property type="molecule type" value="Genomic_DNA"/>
</dbReference>
<feature type="compositionally biased region" description="Polar residues" evidence="1">
    <location>
        <begin position="1"/>
        <end position="21"/>
    </location>
</feature>
<name>A0A7Y2M2E7_9MICO</name>
<dbReference type="RefSeq" id="WP_167037094.1">
    <property type="nucleotide sequence ID" value="NZ_BAAANA010000001.1"/>
</dbReference>
<keyword evidence="3" id="KW-1185">Reference proteome</keyword>
<organism evidence="2 3">
    <name type="scientific">Microbacterium ulmi</name>
    <dbReference type="NCBI Taxonomy" id="179095"/>
    <lineage>
        <taxon>Bacteria</taxon>
        <taxon>Bacillati</taxon>
        <taxon>Actinomycetota</taxon>
        <taxon>Actinomycetes</taxon>
        <taxon>Micrococcales</taxon>
        <taxon>Microbacteriaceae</taxon>
        <taxon>Microbacterium</taxon>
    </lineage>
</organism>
<evidence type="ECO:0000256" key="1">
    <source>
        <dbReference type="SAM" id="MobiDB-lite"/>
    </source>
</evidence>
<accession>A0A7Y2M2E7</accession>